<evidence type="ECO:0000256" key="5">
    <source>
        <dbReference type="ARBA" id="ARBA00022583"/>
    </source>
</evidence>
<keyword evidence="6" id="KW-0812">Transmembrane</keyword>
<feature type="signal peptide" evidence="16">
    <location>
        <begin position="1"/>
        <end position="19"/>
    </location>
</feature>
<evidence type="ECO:0000256" key="13">
    <source>
        <dbReference type="ARBA" id="ARBA00023180"/>
    </source>
</evidence>
<dbReference type="SMART" id="SM00179">
    <property type="entry name" value="EGF_CA"/>
    <property type="match status" value="7"/>
</dbReference>
<dbReference type="PROSITE" id="PS50923">
    <property type="entry name" value="SUSHI"/>
    <property type="match status" value="1"/>
</dbReference>
<feature type="domain" description="EGF-like" evidence="17">
    <location>
        <begin position="245"/>
        <end position="285"/>
    </location>
</feature>
<dbReference type="GO" id="GO:0005576">
    <property type="term" value="C:extracellular region"/>
    <property type="evidence" value="ECO:0007669"/>
    <property type="project" value="UniProtKB-SubCell"/>
</dbReference>
<evidence type="ECO:0000313" key="20">
    <source>
        <dbReference type="Proteomes" id="UP000515135"/>
    </source>
</evidence>
<keyword evidence="4 14" id="KW-0245">EGF-like domain</keyword>
<accession>A0A6P5AH82</accession>
<dbReference type="PANTHER" id="PTHR47333">
    <property type="entry name" value="VON WILLEBRAND FACTOR C AND EGF DOMAIN-CONTAINING PROTEIN"/>
    <property type="match status" value="1"/>
</dbReference>
<comment type="subcellular location">
    <subcellularLocation>
        <location evidence="1">Membrane</location>
        <topology evidence="1">Single-pass type I membrane protein</topology>
    </subcellularLocation>
    <subcellularLocation>
        <location evidence="2">Secreted</location>
    </subcellularLocation>
</comment>
<dbReference type="SUPFAM" id="SSF57196">
    <property type="entry name" value="EGF/Laminin"/>
    <property type="match status" value="3"/>
</dbReference>
<evidence type="ECO:0000256" key="7">
    <source>
        <dbReference type="ARBA" id="ARBA00022729"/>
    </source>
</evidence>
<dbReference type="Pfam" id="PF00084">
    <property type="entry name" value="Sushi"/>
    <property type="match status" value="1"/>
</dbReference>
<evidence type="ECO:0000256" key="3">
    <source>
        <dbReference type="ARBA" id="ARBA00022525"/>
    </source>
</evidence>
<evidence type="ECO:0000256" key="2">
    <source>
        <dbReference type="ARBA" id="ARBA00004613"/>
    </source>
</evidence>
<dbReference type="InterPro" id="IPR000742">
    <property type="entry name" value="EGF"/>
</dbReference>
<evidence type="ECO:0000256" key="8">
    <source>
        <dbReference type="ARBA" id="ARBA00022737"/>
    </source>
</evidence>
<keyword evidence="20" id="KW-1185">Reference proteome</keyword>
<protein>
    <submittedName>
        <fullName evidence="21">Uncharacterized protein LOC109483909</fullName>
    </submittedName>
</protein>
<evidence type="ECO:0000256" key="15">
    <source>
        <dbReference type="PROSITE-ProRule" id="PRU00302"/>
    </source>
</evidence>
<dbReference type="InterPro" id="IPR052080">
    <property type="entry name" value="vWF_C/EGF_Fibrillin"/>
</dbReference>
<evidence type="ECO:0000256" key="1">
    <source>
        <dbReference type="ARBA" id="ARBA00004479"/>
    </source>
</evidence>
<keyword evidence="5" id="KW-0254">Endocytosis</keyword>
<dbReference type="PROSITE" id="PS00010">
    <property type="entry name" value="ASX_HYDROXYL"/>
    <property type="match status" value="7"/>
</dbReference>
<dbReference type="SMART" id="SM00181">
    <property type="entry name" value="EGF"/>
    <property type="match status" value="9"/>
</dbReference>
<evidence type="ECO:0000256" key="4">
    <source>
        <dbReference type="ARBA" id="ARBA00022536"/>
    </source>
</evidence>
<keyword evidence="15" id="KW-0768">Sushi</keyword>
<dbReference type="RefSeq" id="XP_019642607.1">
    <property type="nucleotide sequence ID" value="XM_019787048.1"/>
</dbReference>
<name>A0A6P5AH82_BRABE</name>
<dbReference type="SMART" id="SM00032">
    <property type="entry name" value="CCP"/>
    <property type="match status" value="2"/>
</dbReference>
<dbReference type="OrthoDB" id="10045365at2759"/>
<feature type="domain" description="Sushi" evidence="18">
    <location>
        <begin position="458"/>
        <end position="515"/>
    </location>
</feature>
<feature type="domain" description="EGF-like" evidence="17">
    <location>
        <begin position="579"/>
        <end position="617"/>
    </location>
</feature>
<evidence type="ECO:0000259" key="17">
    <source>
        <dbReference type="PROSITE" id="PS50026"/>
    </source>
</evidence>
<dbReference type="GeneID" id="109483909"/>
<dbReference type="PANTHER" id="PTHR47333:SF4">
    <property type="entry name" value="EGF-LIKE DOMAIN-CONTAINING PROTEIN"/>
    <property type="match status" value="1"/>
</dbReference>
<evidence type="ECO:0000256" key="11">
    <source>
        <dbReference type="ARBA" id="ARBA00023157"/>
    </source>
</evidence>
<keyword evidence="13" id="KW-0325">Glycoprotein</keyword>
<dbReference type="GO" id="GO:0005509">
    <property type="term" value="F:calcium ion binding"/>
    <property type="evidence" value="ECO:0007669"/>
    <property type="project" value="InterPro"/>
</dbReference>
<dbReference type="InterPro" id="IPR000436">
    <property type="entry name" value="Sushi_SCR_CCP_dom"/>
</dbReference>
<dbReference type="Pfam" id="PF14670">
    <property type="entry name" value="FXa_inhibition"/>
    <property type="match status" value="3"/>
</dbReference>
<dbReference type="InterPro" id="IPR000152">
    <property type="entry name" value="EGF-type_Asp/Asn_hydroxyl_site"/>
</dbReference>
<evidence type="ECO:0000313" key="21">
    <source>
        <dbReference type="RefSeq" id="XP_019642607.1"/>
    </source>
</evidence>
<evidence type="ECO:0000256" key="16">
    <source>
        <dbReference type="SAM" id="SignalP"/>
    </source>
</evidence>
<evidence type="ECO:0000256" key="12">
    <source>
        <dbReference type="ARBA" id="ARBA00023170"/>
    </source>
</evidence>
<evidence type="ECO:0000256" key="6">
    <source>
        <dbReference type="ARBA" id="ARBA00022692"/>
    </source>
</evidence>
<dbReference type="CDD" id="cd00054">
    <property type="entry name" value="EGF_CA"/>
    <property type="match status" value="4"/>
</dbReference>
<dbReference type="SUPFAM" id="SSF57184">
    <property type="entry name" value="Growth factor receptor domain"/>
    <property type="match status" value="2"/>
</dbReference>
<dbReference type="FunFam" id="2.10.25.10:FF:000240">
    <property type="entry name" value="Vitamin K-dependent protein S"/>
    <property type="match status" value="2"/>
</dbReference>
<evidence type="ECO:0000259" key="19">
    <source>
        <dbReference type="PROSITE" id="PS51041"/>
    </source>
</evidence>
<keyword evidence="8" id="KW-0677">Repeat</keyword>
<dbReference type="Proteomes" id="UP000515135">
    <property type="component" value="Unplaced"/>
</dbReference>
<dbReference type="CDD" id="cd00033">
    <property type="entry name" value="CCP"/>
    <property type="match status" value="1"/>
</dbReference>
<keyword evidence="12" id="KW-0675">Receptor</keyword>
<dbReference type="FunFam" id="2.10.25.10:FF:000010">
    <property type="entry name" value="Pro-epidermal growth factor"/>
    <property type="match status" value="1"/>
</dbReference>
<dbReference type="GO" id="GO:0016020">
    <property type="term" value="C:membrane"/>
    <property type="evidence" value="ECO:0007669"/>
    <property type="project" value="UniProtKB-SubCell"/>
</dbReference>
<reference evidence="21" key="1">
    <citation type="submission" date="2025-08" db="UniProtKB">
        <authorList>
            <consortium name="RefSeq"/>
        </authorList>
    </citation>
    <scope>IDENTIFICATION</scope>
    <source>
        <tissue evidence="21">Gonad</tissue>
    </source>
</reference>
<feature type="domain" description="EGF-like" evidence="17">
    <location>
        <begin position="374"/>
        <end position="415"/>
    </location>
</feature>
<proteinExistence type="predicted"/>
<organism evidence="20 21">
    <name type="scientific">Branchiostoma belcheri</name>
    <name type="common">Amphioxus</name>
    <dbReference type="NCBI Taxonomy" id="7741"/>
    <lineage>
        <taxon>Eukaryota</taxon>
        <taxon>Metazoa</taxon>
        <taxon>Chordata</taxon>
        <taxon>Cephalochordata</taxon>
        <taxon>Leptocardii</taxon>
        <taxon>Amphioxiformes</taxon>
        <taxon>Branchiostomatidae</taxon>
        <taxon>Branchiostoma</taxon>
    </lineage>
</organism>
<gene>
    <name evidence="21" type="primary">LOC109483909</name>
</gene>
<dbReference type="Pfam" id="PF00008">
    <property type="entry name" value="EGF"/>
    <property type="match status" value="1"/>
</dbReference>
<comment type="caution">
    <text evidence="14">Lacks conserved residue(s) required for the propagation of feature annotation.</text>
</comment>
<evidence type="ECO:0000256" key="10">
    <source>
        <dbReference type="ARBA" id="ARBA00023136"/>
    </source>
</evidence>
<dbReference type="FunFam" id="2.10.25.10:FF:000005">
    <property type="entry name" value="Fibrillin 2"/>
    <property type="match status" value="1"/>
</dbReference>
<feature type="domain" description="EMI" evidence="19">
    <location>
        <begin position="18"/>
        <end position="92"/>
    </location>
</feature>
<evidence type="ECO:0000256" key="14">
    <source>
        <dbReference type="PROSITE-ProRule" id="PRU00076"/>
    </source>
</evidence>
<feature type="disulfide bond" evidence="15">
    <location>
        <begin position="486"/>
        <end position="513"/>
    </location>
</feature>
<dbReference type="GO" id="GO:0006897">
    <property type="term" value="P:endocytosis"/>
    <property type="evidence" value="ECO:0007669"/>
    <property type="project" value="UniProtKB-KW"/>
</dbReference>
<keyword evidence="10" id="KW-0472">Membrane</keyword>
<dbReference type="KEGG" id="bbel:109483909"/>
<evidence type="ECO:0000259" key="18">
    <source>
        <dbReference type="PROSITE" id="PS50923"/>
    </source>
</evidence>
<dbReference type="SUPFAM" id="SSF57535">
    <property type="entry name" value="Complement control module/SCR domain"/>
    <property type="match status" value="2"/>
</dbReference>
<feature type="domain" description="EGF-like" evidence="17">
    <location>
        <begin position="204"/>
        <end position="244"/>
    </location>
</feature>
<dbReference type="InterPro" id="IPR018097">
    <property type="entry name" value="EGF_Ca-bd_CS"/>
</dbReference>
<keyword evidence="9" id="KW-1133">Transmembrane helix</keyword>
<feature type="domain" description="EGF-like" evidence="17">
    <location>
        <begin position="286"/>
        <end position="326"/>
    </location>
</feature>
<dbReference type="PROSITE" id="PS51041">
    <property type="entry name" value="EMI"/>
    <property type="match status" value="1"/>
</dbReference>
<evidence type="ECO:0000256" key="9">
    <source>
        <dbReference type="ARBA" id="ARBA00022989"/>
    </source>
</evidence>
<keyword evidence="3" id="KW-0964">Secreted</keyword>
<feature type="chain" id="PRO_5028439768" evidence="16">
    <location>
        <begin position="20"/>
        <end position="1086"/>
    </location>
</feature>
<dbReference type="Gene3D" id="2.10.25.10">
    <property type="entry name" value="Laminin"/>
    <property type="match status" value="9"/>
</dbReference>
<dbReference type="PROSITE" id="PS50026">
    <property type="entry name" value="EGF_3"/>
    <property type="match status" value="6"/>
</dbReference>
<dbReference type="PROSITE" id="PS01186">
    <property type="entry name" value="EGF_2"/>
    <property type="match status" value="8"/>
</dbReference>
<dbReference type="InterPro" id="IPR009030">
    <property type="entry name" value="Growth_fac_rcpt_cys_sf"/>
</dbReference>
<dbReference type="AlphaFoldDB" id="A0A6P5AH82"/>
<dbReference type="InterPro" id="IPR001881">
    <property type="entry name" value="EGF-like_Ca-bd_dom"/>
</dbReference>
<dbReference type="InterPro" id="IPR026823">
    <property type="entry name" value="cEGF"/>
</dbReference>
<dbReference type="PROSITE" id="PS01187">
    <property type="entry name" value="EGF_CA"/>
    <property type="match status" value="3"/>
</dbReference>
<keyword evidence="11 15" id="KW-1015">Disulfide bond</keyword>
<sequence length="1086" mass="120116">MSLTTLVLLLLCLLPSSMAARCSVQRSRRVTTQESYEVRTSQKYYTSCGFWGLSRCSRHRDVSRTGYRPRYNTIYYTDYECCPGWTGSNCNTAVCSSGCYNGACTAPGVCSCNTGWRGHTCSTDTNECSRGNGGCSHYCVNTHGSYRCTCRTGYHLSGRHSCYDINECNSGNGGCDHQCHDTSGSFYCTCNTGYSLYGATRCIDVDECLVDTDGCSHICDNTAGSYTCHCRPGYALQADRHSCGDVDECSANNGGCEHTCSNSAGSYRCDCDIGFRLNSNDHSCDDIDECAENINGCDHICTNTRGSYVCTCRPGYSLMSDGRLCQGIESDANYIQFALLDVLVDNIIFISFLKNIYGTFFGICKPYGLHLFTDINECEPGGFHACAHNCHNEVGSYTCSCHVGYRLATDDRGCDDIDECDEQSSGCEHTCYNSVGSYHCGCHVGWHLAWDQHTCLGNPCVDIGIPRNGERTCTGFVTNETCLFECHPGYHMTGSAERRCLPSAQWTGEQPQCPPKLCERLQPPENGYIRMPCRKEYTSRCIMGCNNGFYQSHGDGDNKNCVLQGSEVGWSDNAFNCSRITACEPNPCLHEGRCTPIDSVQYSCDCTDTGYKGDRCQTGFITFPKEGYPILLTHVWSQEFVIRAKPTKELILSLRGHGLEFEPATVVFSYPDSTAEFRVKGRVPGFIPIQYSISGQSAAEFEVPDIDILPVNNREHPFRSRLSHQYATGDDIPLVAGCNELELVNAPCQNVSLLSTSPWHEDRFDVFHRFSTGLIHVKTNGITLPFSLTGTMIQTVPTITSLPLEKHLFTYVDNHSMDEDSGTCREFPPVLLKRLSETSAFFNSYVRSVNSLLPGWFHLVSSSEPQQWLISSVSDLVSANSIAIMSCGTLPFSHGSLVHVLRSPSNVIFNVLGEHKTTYAVDGNICLAVDACYNSFAVTFPLSSGYGIIQTLSRKLGLSKWEFFLRGFGMSPPFSLYNPEFDVVFWDDHGTSRQRSASGDIWLDSSFQFTVTSENKAATLNVHVDGNLFIRSAGIEQIFSHFLSKGFLATGKPHITMNLGIDYKETTTNFTFPNEETSLYISQEGT</sequence>
<dbReference type="InterPro" id="IPR035976">
    <property type="entry name" value="Sushi/SCR/CCP_sf"/>
</dbReference>
<keyword evidence="7 16" id="KW-0732">Signal</keyword>
<dbReference type="FunFam" id="2.10.25.10:FF:000009">
    <property type="entry name" value="Low-density lipoprotein receptor isoform 1"/>
    <property type="match status" value="1"/>
</dbReference>
<dbReference type="Pfam" id="PF12662">
    <property type="entry name" value="cEGF"/>
    <property type="match status" value="2"/>
</dbReference>
<dbReference type="Gene3D" id="2.10.70.10">
    <property type="entry name" value="Complement Module, domain 1"/>
    <property type="match status" value="1"/>
</dbReference>
<dbReference type="InterPro" id="IPR011489">
    <property type="entry name" value="EMI_domain"/>
</dbReference>
<dbReference type="PROSITE" id="PS00022">
    <property type="entry name" value="EGF_1"/>
    <property type="match status" value="1"/>
</dbReference>
<feature type="domain" description="EGF-like" evidence="17">
    <location>
        <begin position="164"/>
        <end position="203"/>
    </location>
</feature>